<dbReference type="SUPFAM" id="SSF56574">
    <property type="entry name" value="Serpins"/>
    <property type="match status" value="1"/>
</dbReference>
<dbReference type="Gene3D" id="3.30.497.10">
    <property type="entry name" value="Antithrombin, subunit I, domain 2"/>
    <property type="match status" value="1"/>
</dbReference>
<dbReference type="Gene3D" id="2.30.39.10">
    <property type="entry name" value="Alpha-1-antitrypsin, domain 1"/>
    <property type="match status" value="1"/>
</dbReference>
<dbReference type="PROSITE" id="PS00284">
    <property type="entry name" value="SERPIN"/>
    <property type="match status" value="1"/>
</dbReference>
<dbReference type="InterPro" id="IPR023796">
    <property type="entry name" value="Serpin_dom"/>
</dbReference>
<dbReference type="GO" id="GO:0004867">
    <property type="term" value="F:serine-type endopeptidase inhibitor activity"/>
    <property type="evidence" value="ECO:0007669"/>
    <property type="project" value="InterPro"/>
</dbReference>
<evidence type="ECO:0000313" key="5">
    <source>
        <dbReference type="EMBL" id="TTP43316.1"/>
    </source>
</evidence>
<organism evidence="5 6">
    <name type="scientific">Bagarius yarrelli</name>
    <name type="common">Goonch</name>
    <name type="synonym">Bagrus yarrelli</name>
    <dbReference type="NCBI Taxonomy" id="175774"/>
    <lineage>
        <taxon>Eukaryota</taxon>
        <taxon>Metazoa</taxon>
        <taxon>Chordata</taxon>
        <taxon>Craniata</taxon>
        <taxon>Vertebrata</taxon>
        <taxon>Euteleostomi</taxon>
        <taxon>Actinopterygii</taxon>
        <taxon>Neopterygii</taxon>
        <taxon>Teleostei</taxon>
        <taxon>Ostariophysi</taxon>
        <taxon>Siluriformes</taxon>
        <taxon>Sisoridae</taxon>
        <taxon>Sisorinae</taxon>
        <taxon>Bagarius</taxon>
    </lineage>
</organism>
<dbReference type="Pfam" id="PF00079">
    <property type="entry name" value="Serpin"/>
    <property type="match status" value="1"/>
</dbReference>
<evidence type="ECO:0000259" key="4">
    <source>
        <dbReference type="SMART" id="SM00093"/>
    </source>
</evidence>
<dbReference type="Proteomes" id="UP000319801">
    <property type="component" value="Unassembled WGS sequence"/>
</dbReference>
<dbReference type="InterPro" id="IPR042178">
    <property type="entry name" value="Serpin_sf_1"/>
</dbReference>
<dbReference type="InterPro" id="IPR023795">
    <property type="entry name" value="Serpin_CS"/>
</dbReference>
<name>A0A556VUA1_BAGYA</name>
<feature type="region of interest" description="Disordered" evidence="3">
    <location>
        <begin position="22"/>
        <end position="46"/>
    </location>
</feature>
<protein>
    <submittedName>
        <fullName evidence="5">Heparin cofactor 2</fullName>
    </submittedName>
</protein>
<dbReference type="PANTHER" id="PTHR11461:SF30">
    <property type="entry name" value="HEPARIN COFACTOR 2"/>
    <property type="match status" value="1"/>
</dbReference>
<proteinExistence type="inferred from homology"/>
<feature type="domain" description="Serpin" evidence="4">
    <location>
        <begin position="136"/>
        <end position="497"/>
    </location>
</feature>
<evidence type="ECO:0000313" key="6">
    <source>
        <dbReference type="Proteomes" id="UP000319801"/>
    </source>
</evidence>
<keyword evidence="6" id="KW-1185">Reference proteome</keyword>
<evidence type="ECO:0000256" key="1">
    <source>
        <dbReference type="ARBA" id="ARBA00009500"/>
    </source>
</evidence>
<feature type="compositionally biased region" description="Polar residues" evidence="3">
    <location>
        <begin position="24"/>
        <end position="46"/>
    </location>
</feature>
<dbReference type="InterPro" id="IPR036186">
    <property type="entry name" value="Serpin_sf"/>
</dbReference>
<comment type="similarity">
    <text evidence="1 2">Belongs to the serpin family.</text>
</comment>
<dbReference type="GO" id="GO:0005615">
    <property type="term" value="C:extracellular space"/>
    <property type="evidence" value="ECO:0007669"/>
    <property type="project" value="InterPro"/>
</dbReference>
<evidence type="ECO:0000256" key="3">
    <source>
        <dbReference type="SAM" id="MobiDB-lite"/>
    </source>
</evidence>
<sequence length="500" mass="57320">MNSPAMGGVKDLSSHFSFYDKNNAMATDPQTPSQGSDNLQMESVSPDFHQNNTVTIDLPVDGLEEEDYIDFDQILSVGDSDYTEGDAIDEITTPELDLNVSSVLSDHKVHQTCLLRLFHGRTRLQRINVVNAFFGFRLYRSLCKQVNQTDNVLLAPAGISITMGMIALAVGSKTHNQLYQASGFSDFVNASIYYNDSTVHKLFSKLTHRLFRRNFGYTLRSHNDFYIKHNVVIKDSFRSQAKKYYFAEPQSVDFRDSAFLVKANKRIQKMMKGLIKEPLKSVDSNTVMMLLNYLYFKGTWQRKFPEELTHYRNFRVNEKHQVRVPMMQNKGTYLAAADHDLNCDVLQLPYKGNISMLIAVPQKLSGMKILEQEVSPIVINKWLNNMTNRTREVMLPRFKMEHSYNLVNHLKQFGLIDLFTEKGDFSPLASEKISVNWFKHQSAITVNEEGTEGGAMTHVGFMPLSTQTRFIVDRPFLFFIYEHHTDCLIFMGRVSDPSKS</sequence>
<dbReference type="EMBL" id="VCAZ01000259">
    <property type="protein sequence ID" value="TTP43316.1"/>
    <property type="molecule type" value="Genomic_DNA"/>
</dbReference>
<dbReference type="AlphaFoldDB" id="A0A556VUA1"/>
<accession>A0A556VUA1</accession>
<dbReference type="FunFam" id="2.30.39.10:FF:000002">
    <property type="entry name" value="Serpin family D member 1"/>
    <property type="match status" value="1"/>
</dbReference>
<dbReference type="InterPro" id="IPR042185">
    <property type="entry name" value="Serpin_sf_2"/>
</dbReference>
<dbReference type="OrthoDB" id="1063785at2759"/>
<dbReference type="InterPro" id="IPR000215">
    <property type="entry name" value="Serpin_fam"/>
</dbReference>
<dbReference type="SMART" id="SM00093">
    <property type="entry name" value="SERPIN"/>
    <property type="match status" value="1"/>
</dbReference>
<comment type="caution">
    <text evidence="5">The sequence shown here is derived from an EMBL/GenBank/DDBJ whole genome shotgun (WGS) entry which is preliminary data.</text>
</comment>
<dbReference type="PANTHER" id="PTHR11461">
    <property type="entry name" value="SERINE PROTEASE INHIBITOR, SERPIN"/>
    <property type="match status" value="1"/>
</dbReference>
<dbReference type="PRINTS" id="PR00780">
    <property type="entry name" value="LEUSERPINII"/>
</dbReference>
<gene>
    <name evidence="5" type="ORF">Baya_16079</name>
</gene>
<evidence type="ECO:0000256" key="2">
    <source>
        <dbReference type="RuleBase" id="RU000411"/>
    </source>
</evidence>
<reference evidence="5 6" key="1">
    <citation type="journal article" date="2019" name="Genome Biol. Evol.">
        <title>Whole-Genome Sequencing of the Giant Devil Catfish, Bagarius yarrelli.</title>
        <authorList>
            <person name="Jiang W."/>
            <person name="Lv Y."/>
            <person name="Cheng L."/>
            <person name="Yang K."/>
            <person name="Chao B."/>
            <person name="Wang X."/>
            <person name="Li Y."/>
            <person name="Pan X."/>
            <person name="You X."/>
            <person name="Zhang Y."/>
            <person name="Yang J."/>
            <person name="Li J."/>
            <person name="Zhang X."/>
            <person name="Liu S."/>
            <person name="Sun C."/>
            <person name="Yang J."/>
            <person name="Shi Q."/>
        </authorList>
    </citation>
    <scope>NUCLEOTIDE SEQUENCE [LARGE SCALE GENOMIC DNA]</scope>
    <source>
        <strain evidence="5">JWS20170419001</strain>
        <tissue evidence="5">Muscle</tissue>
    </source>
</reference>